<dbReference type="HOGENOM" id="CLU_030558_3_1_9"/>
<dbReference type="RefSeq" id="WP_007953736.1">
    <property type="nucleotide sequence ID" value="NZ_CP010978.1"/>
</dbReference>
<proteinExistence type="predicted"/>
<dbReference type="InterPro" id="IPR016035">
    <property type="entry name" value="Acyl_Trfase/lysoPLipase"/>
</dbReference>
<gene>
    <name evidence="3" type="ORF">JBW_00047</name>
</gene>
<protein>
    <submittedName>
        <fullName evidence="3">6-deoxyerythronolide-B synthase</fullName>
        <ecNumber evidence="3">2.3.1.94</ecNumber>
    </submittedName>
</protein>
<keyword evidence="3" id="KW-0012">Acyltransferase</keyword>
<feature type="domain" description="Malonyl-CoA:ACP transacylase (MAT)" evidence="2">
    <location>
        <begin position="8"/>
        <end position="302"/>
    </location>
</feature>
<dbReference type="Pfam" id="PF00698">
    <property type="entry name" value="Acyl_transf_1"/>
    <property type="match status" value="1"/>
</dbReference>
<evidence type="ECO:0000313" key="3">
    <source>
        <dbReference type="EMBL" id="AJQ25401.1"/>
    </source>
</evidence>
<dbReference type="SUPFAM" id="SSF52151">
    <property type="entry name" value="FabD/lysophospholipase-like"/>
    <property type="match status" value="1"/>
</dbReference>
<keyword evidence="1 3" id="KW-0808">Transferase</keyword>
<evidence type="ECO:0000313" key="4">
    <source>
        <dbReference type="Proteomes" id="UP000005361"/>
    </source>
</evidence>
<dbReference type="SMART" id="SM00827">
    <property type="entry name" value="PKS_AT"/>
    <property type="match status" value="1"/>
</dbReference>
<dbReference type="KEGG" id="pft:JBW_00047"/>
<dbReference type="STRING" id="1192197.JBW_00047"/>
<evidence type="ECO:0000256" key="1">
    <source>
        <dbReference type="ARBA" id="ARBA00022679"/>
    </source>
</evidence>
<dbReference type="InterPro" id="IPR014043">
    <property type="entry name" value="Acyl_transferase_dom"/>
</dbReference>
<dbReference type="Gene3D" id="3.40.366.10">
    <property type="entry name" value="Malonyl-Coenzyme A Acyl Carrier Protein, domain 2"/>
    <property type="match status" value="1"/>
</dbReference>
<reference evidence="3 4" key="1">
    <citation type="journal article" date="2015" name="Genome Announc.">
        <title>Complete Genome Sequence of Pelosinus fermentans JBW45, a Member of a Remarkably Competitive Group of Negativicutes in the Firmicutes Phylum.</title>
        <authorList>
            <person name="De Leon K.B."/>
            <person name="Utturkar S.M."/>
            <person name="Camilleri L.B."/>
            <person name="Elias D.A."/>
            <person name="Arkin A.P."/>
            <person name="Fields M.W."/>
            <person name="Brown S.D."/>
            <person name="Wall J.D."/>
        </authorList>
    </citation>
    <scope>NUCLEOTIDE SEQUENCE [LARGE SCALE GENOMIC DNA]</scope>
    <source>
        <strain evidence="3 4">JBW45</strain>
    </source>
</reference>
<dbReference type="InterPro" id="IPR050444">
    <property type="entry name" value="Polyketide_Synthase"/>
</dbReference>
<accession>I8U069</accession>
<dbReference type="AlphaFoldDB" id="I8U069"/>
<reference evidence="4" key="2">
    <citation type="submission" date="2015-02" db="EMBL/GenBank/DDBJ databases">
        <title>Complete Genome Sequence of Pelosinus fermentans JBW45.</title>
        <authorList>
            <person name="De Leon K.B."/>
            <person name="Utturkar S.M."/>
            <person name="Camilleri L.B."/>
            <person name="Arkin A.P."/>
            <person name="Fields M.W."/>
            <person name="Brown S.D."/>
            <person name="Wall J.D."/>
        </authorList>
    </citation>
    <scope>NUCLEOTIDE SEQUENCE [LARGE SCALE GENOMIC DNA]</scope>
    <source>
        <strain evidence="4">JBW45</strain>
    </source>
</reference>
<dbReference type="PANTHER" id="PTHR45681:SF6">
    <property type="entry name" value="POLYKETIDE SYNTHASE 37"/>
    <property type="match status" value="1"/>
</dbReference>
<organism evidence="3 4">
    <name type="scientific">Pelosinus fermentans JBW45</name>
    <dbReference type="NCBI Taxonomy" id="1192197"/>
    <lineage>
        <taxon>Bacteria</taxon>
        <taxon>Bacillati</taxon>
        <taxon>Bacillota</taxon>
        <taxon>Negativicutes</taxon>
        <taxon>Selenomonadales</taxon>
        <taxon>Sporomusaceae</taxon>
        <taxon>Pelosinus</taxon>
    </lineage>
</organism>
<dbReference type="Proteomes" id="UP000005361">
    <property type="component" value="Chromosome"/>
</dbReference>
<dbReference type="GO" id="GO:0047879">
    <property type="term" value="F:erythronolide synthase activity"/>
    <property type="evidence" value="ECO:0007669"/>
    <property type="project" value="UniProtKB-EC"/>
</dbReference>
<dbReference type="EMBL" id="CP010978">
    <property type="protein sequence ID" value="AJQ25401.1"/>
    <property type="molecule type" value="Genomic_DNA"/>
</dbReference>
<dbReference type="Gene3D" id="3.30.70.250">
    <property type="entry name" value="Malonyl-CoA ACP transacylase, ACP-binding"/>
    <property type="match status" value="1"/>
</dbReference>
<sequence>MRKSLIFMFSGQGSQYYHMGKELYSQNTIFRKWMSKLNDIVFQKVGFSIIDEIYNGSKNKADKFDRLLYTHPAIFMVEYSLARVLIESGLEPDYVLGASLGEFTSAAVAGVISVEETLEIILKQAQLIESHCQVGSMIAVVDSPTLYNQSSIISLHSNLAAINYSSHFIISGEGAKLLKIEEHLKTKDVIFQTLPVRYGFHSSNIAPIESEYAAFLSKLSFRKPEMPVISCLLSGCATDFSDKYFWDIIRQPIYFQKTIINLEEQGQFKYIDLGPSGTLANFVRKNLSRDSFSQSYDVLNPFGQDIKKLEKIKGSFY</sequence>
<evidence type="ECO:0000259" key="2">
    <source>
        <dbReference type="SMART" id="SM00827"/>
    </source>
</evidence>
<dbReference type="OrthoDB" id="9805460at2"/>
<dbReference type="PANTHER" id="PTHR45681">
    <property type="entry name" value="POLYKETIDE SYNTHASE 44-RELATED"/>
    <property type="match status" value="1"/>
</dbReference>
<dbReference type="InterPro" id="IPR001227">
    <property type="entry name" value="Ac_transferase_dom_sf"/>
</dbReference>
<dbReference type="EC" id="2.3.1.94" evidence="3"/>
<name>I8U069_9FIRM</name>